<dbReference type="SMART" id="SM00349">
    <property type="entry name" value="KRAB"/>
    <property type="match status" value="1"/>
</dbReference>
<organism evidence="11">
    <name type="scientific">Xenopus tropicalis</name>
    <name type="common">Western clawed frog</name>
    <name type="synonym">Silurana tropicalis</name>
    <dbReference type="NCBI Taxonomy" id="8364"/>
    <lineage>
        <taxon>Eukaryota</taxon>
        <taxon>Metazoa</taxon>
        <taxon>Chordata</taxon>
        <taxon>Craniata</taxon>
        <taxon>Vertebrata</taxon>
        <taxon>Euteleostomi</taxon>
        <taxon>Amphibia</taxon>
        <taxon>Batrachia</taxon>
        <taxon>Anura</taxon>
        <taxon>Pipoidea</taxon>
        <taxon>Pipidae</taxon>
        <taxon>Xenopodinae</taxon>
        <taxon>Xenopus</taxon>
        <taxon>Silurana</taxon>
    </lineage>
</organism>
<dbReference type="InterPro" id="IPR036236">
    <property type="entry name" value="Znf_C2H2_sf"/>
</dbReference>
<feature type="domain" description="C2H2-type" evidence="9">
    <location>
        <begin position="1331"/>
        <end position="1358"/>
    </location>
</feature>
<feature type="domain" description="C2H2-type" evidence="9">
    <location>
        <begin position="1303"/>
        <end position="1330"/>
    </location>
</feature>
<dbReference type="GO" id="GO:0003677">
    <property type="term" value="F:DNA binding"/>
    <property type="evidence" value="ECO:0007669"/>
    <property type="project" value="UniProtKB-KW"/>
</dbReference>
<evidence type="ECO:0000256" key="5">
    <source>
        <dbReference type="ARBA" id="ARBA00022833"/>
    </source>
</evidence>
<keyword evidence="6" id="KW-0238">DNA-binding</keyword>
<dbReference type="CDD" id="cd07765">
    <property type="entry name" value="KRAB_A-box"/>
    <property type="match status" value="1"/>
</dbReference>
<dbReference type="SUPFAM" id="SSF109640">
    <property type="entry name" value="KRAB domain (Kruppel-associated box)"/>
    <property type="match status" value="1"/>
</dbReference>
<dbReference type="Bgee" id="ENSXETG00000035261">
    <property type="expression patterns" value="Expressed in heart and 5 other cell types or tissues"/>
</dbReference>
<sequence length="1375" mass="157139">MALKSFEDVAVFFSEEEWECLDGEQKNLYKEVMLENYNMLISLCQPALISNIERKHEPWINGIWANEEKILNDRASEKNDLLRPMPLDLQVLPSSSAMSSKTDERNRVLCQPKLTERSQETKRATQRHEQNSDQNICIEKCSEVFLNPNTQQSSKENITALVIPDLGYDIQKDNGIYTKTKDQLIAAINKQSNGLEVELYNKLCGNDSNAEEEVKESNISTKSKNAENNKLNSLNAYLDFEQTGKSNNLKFINKAKVQNNRRKEGKDYINSSVKDKRISCLEKDDNSNLFRCHKRKINIPATKIALCKIAHAPSKQVKIKNYLKRNQLISTSSQKLAKDPAVPKSSACSVNSEIHKFVPHKSDQKQQAPPREIIIKKLIPLKDSDVIVNSCVTNVTNGQKVECTYGKYFQNKPKSDSILIKEKDGIHKPQGVRRVCCKNRIPNKQGLGVDHNDTRPQVPSKHKSILKVKMRPCILLESNSDQKERSQLEKSSVVDVKQVQKTKSYINRTDHLGVVKSCCIVADKFSKSKICKGKEQCSLLQTCEIPCQTLRNGVTSDCQTVSNNSFHKNSFNTTKLCTKITETAVTQANCETYTYTKNIKMALEQCSRDRCRNPSKKQLFQGNLEQNNIVCTTAPVLNKTQARSVDHYKTKSLTSLSSSKGIEKKHIKKHFYNAENTINIKRRKIESLWGKDKSETNNMKSNQKLVALKGSKTTNNDDGKRNYLEVKEKVSQKHNRIYFNSGEEKKDASVQVNLGITVGGNDPSVKLVMKHISSEYNHKNMSMPCSYNSSNEYPSHWVQKHHRETSDNENCQWNIKIQRTSRHRLCCNENDKVGGDDYKEKKLKNRAVIQNFRNAEQNVSVCSNSKGSAEGCAIRNAKSSQNDGKTKKPLITYPGKRECTCITSDRNGFHLVKEIKCQEINKNTNGKGKHENGSYNLRQNKKLQGTRRIRNIHASKTNKKNGNINVSENNHPSYRPVTDRPVKSRPEKLHTGCENGQNPKAYMNTRITQSKSMSLHFSRRKGSSLYSCIKKGIKNMYSQNSNTVNRAYKKHNINNMLHKKYFKIKATWISHECNKCGKRFIGKIKTAKEKAVQNRKNCVESQLGMKNKTCRLCVNSINSTLTGNEDSTSNVRQTHTCSKCGKMFAQHSVFLLHERSHKEEKLHVCYACGKRFVQNQLLLRHEKIHKDRKPYQCMDCGRTFHGREMFVMHQRSHKEEKPFPCAECGKRFADNATLTVHTRIHTGEKPFRCSACGKCFSQHSTLVSHQRIHTGEKPYSCHYCRRRFSDRSSYATHVRTHTGEKPFNCSGCGKSFSQSSNLRRHERIHTGQKPYACSVCGKTFNDNTKLKSHQKTHNKEETNVKLNHLQEAKRKNIDN</sequence>
<dbReference type="PROSITE" id="PS50805">
    <property type="entry name" value="KRAB"/>
    <property type="match status" value="1"/>
</dbReference>
<evidence type="ECO:0000256" key="7">
    <source>
        <dbReference type="PROSITE-ProRule" id="PRU00042"/>
    </source>
</evidence>
<feature type="compositionally biased region" description="Basic and acidic residues" evidence="8">
    <location>
        <begin position="977"/>
        <end position="991"/>
    </location>
</feature>
<dbReference type="GeneID" id="100495401"/>
<dbReference type="FunFam" id="3.30.160.60:FF:000383">
    <property type="entry name" value="Uncharacterized protein"/>
    <property type="match status" value="1"/>
</dbReference>
<feature type="region of interest" description="Disordered" evidence="8">
    <location>
        <begin position="112"/>
        <end position="132"/>
    </location>
</feature>
<evidence type="ECO:0000259" key="10">
    <source>
        <dbReference type="PROSITE" id="PS50805"/>
    </source>
</evidence>
<dbReference type="Proteomes" id="UP000008143">
    <property type="component" value="Chromosome 4"/>
</dbReference>
<evidence type="ECO:0000256" key="2">
    <source>
        <dbReference type="ARBA" id="ARBA00022723"/>
    </source>
</evidence>
<name>A0A6I8QK15_XENTR</name>
<keyword evidence="2" id="KW-0479">Metal-binding</keyword>
<dbReference type="PROSITE" id="PS50157">
    <property type="entry name" value="ZINC_FINGER_C2H2_2"/>
    <property type="match status" value="8"/>
</dbReference>
<feature type="compositionally biased region" description="Basic and acidic residues" evidence="8">
    <location>
        <begin position="114"/>
        <end position="131"/>
    </location>
</feature>
<feature type="domain" description="C2H2-type" evidence="9">
    <location>
        <begin position="1247"/>
        <end position="1274"/>
    </location>
</feature>
<feature type="domain" description="C2H2-type" evidence="9">
    <location>
        <begin position="1163"/>
        <end position="1190"/>
    </location>
</feature>
<dbReference type="FunFam" id="3.30.160.60:FF:000358">
    <property type="entry name" value="zinc finger protein 24"/>
    <property type="match status" value="1"/>
</dbReference>
<dbReference type="KEGG" id="xtr:100495401"/>
<dbReference type="RefSeq" id="XP_002931723.3">
    <property type="nucleotide sequence ID" value="XM_002931677.4"/>
</dbReference>
<keyword evidence="12" id="KW-1185">Reference proteome</keyword>
<dbReference type="PROSITE" id="PS00028">
    <property type="entry name" value="ZINC_FINGER_C2H2_1"/>
    <property type="match status" value="8"/>
</dbReference>
<dbReference type="SMART" id="SM00355">
    <property type="entry name" value="ZnF_C2H2"/>
    <property type="match status" value="8"/>
</dbReference>
<accession>A0A6I8QK15</accession>
<gene>
    <name evidence="11 13 14 15 16" type="primary">LOC100495401</name>
</gene>
<dbReference type="Gene3D" id="6.10.140.140">
    <property type="match status" value="1"/>
</dbReference>
<dbReference type="SUPFAM" id="SSF57667">
    <property type="entry name" value="beta-beta-alpha zinc fingers"/>
    <property type="match status" value="4"/>
</dbReference>
<evidence type="ECO:0000256" key="6">
    <source>
        <dbReference type="ARBA" id="ARBA00023125"/>
    </source>
</evidence>
<evidence type="ECO:0000313" key="11">
    <source>
        <dbReference type="Ensembl" id="ENSXETP00000073293"/>
    </source>
</evidence>
<keyword evidence="5" id="KW-0862">Zinc</keyword>
<dbReference type="InterPro" id="IPR036051">
    <property type="entry name" value="KRAB_dom_sf"/>
</dbReference>
<feature type="domain" description="C2H2-type" evidence="9">
    <location>
        <begin position="1135"/>
        <end position="1162"/>
    </location>
</feature>
<feature type="domain" description="C2H2-type" evidence="9">
    <location>
        <begin position="1219"/>
        <end position="1246"/>
    </location>
</feature>
<dbReference type="InterPro" id="IPR001909">
    <property type="entry name" value="KRAB"/>
</dbReference>
<feature type="region of interest" description="Disordered" evidence="8">
    <location>
        <begin position="956"/>
        <end position="999"/>
    </location>
</feature>
<evidence type="ECO:0000313" key="13">
    <source>
        <dbReference type="RefSeq" id="XP_002931723.3"/>
    </source>
</evidence>
<dbReference type="InterPro" id="IPR013087">
    <property type="entry name" value="Znf_C2H2_type"/>
</dbReference>
<proteinExistence type="inferred from homology"/>
<dbReference type="PANTHER" id="PTHR14196">
    <property type="entry name" value="ODD-SKIPPED - RELATED"/>
    <property type="match status" value="1"/>
</dbReference>
<comment type="similarity">
    <text evidence="1">Belongs to the krueppel C2H2-type zinc-finger protein family.</text>
</comment>
<protein>
    <submittedName>
        <fullName evidence="11">Uncharacterized LOC100495401</fullName>
    </submittedName>
    <submittedName>
        <fullName evidence="13 14">Uncharacterized protein LOC100495401 isoform X1</fullName>
    </submittedName>
</protein>
<evidence type="ECO:0000256" key="8">
    <source>
        <dbReference type="SAM" id="MobiDB-lite"/>
    </source>
</evidence>
<feature type="domain" description="C2H2-type" evidence="9">
    <location>
        <begin position="1275"/>
        <end position="1302"/>
    </location>
</feature>
<dbReference type="PANTHER" id="PTHR14196:SF12">
    <property type="entry name" value="ZINC FINGER PROTEIN 208-LIKE"/>
    <property type="match status" value="1"/>
</dbReference>
<evidence type="ECO:0000313" key="14">
    <source>
        <dbReference type="RefSeq" id="XP_004914098.2"/>
    </source>
</evidence>
<dbReference type="Pfam" id="PF00096">
    <property type="entry name" value="zf-C2H2"/>
    <property type="match status" value="5"/>
</dbReference>
<dbReference type="Xenbase" id="XB-GENE-29082691">
    <property type="gene designation" value="LOC100495401"/>
</dbReference>
<feature type="domain" description="KRAB" evidence="10">
    <location>
        <begin position="4"/>
        <end position="71"/>
    </location>
</feature>
<reference evidence="11" key="1">
    <citation type="journal article" date="2010" name="Science">
        <title>The genome of the Western clawed frog Xenopus tropicalis.</title>
        <authorList>
            <person name="Hellsten U."/>
            <person name="Harland R.M."/>
            <person name="Gilchrist M.J."/>
            <person name="Hendrix D."/>
            <person name="Jurka J."/>
            <person name="Kapitonov V."/>
            <person name="Ovcharenko I."/>
            <person name="Putnam N.H."/>
            <person name="Shu S."/>
            <person name="Taher L."/>
            <person name="Blitz I.L."/>
            <person name="Blumberg B."/>
            <person name="Dichmann D.S."/>
            <person name="Dubchak I."/>
            <person name="Amaya E."/>
            <person name="Detter J.C."/>
            <person name="Fletcher R."/>
            <person name="Gerhard D.S."/>
            <person name="Goodstein D."/>
            <person name="Graves T."/>
            <person name="Grigoriev I.V."/>
            <person name="Grimwood J."/>
            <person name="Kawashima T."/>
            <person name="Lindquist E."/>
            <person name="Lucas S.M."/>
            <person name="Mead P.E."/>
            <person name="Mitros T."/>
            <person name="Ogino H."/>
            <person name="Ohta Y."/>
            <person name="Poliakov A.V."/>
            <person name="Pollet N."/>
            <person name="Robert J."/>
            <person name="Salamov A."/>
            <person name="Sater A.K."/>
            <person name="Schmutz J."/>
            <person name="Terry A."/>
            <person name="Vize P.D."/>
            <person name="Warren W.C."/>
            <person name="Wells D."/>
            <person name="Wills A."/>
            <person name="Wilson R.K."/>
            <person name="Zimmerman L.B."/>
            <person name="Zorn A.M."/>
            <person name="Grainger R."/>
            <person name="Grammer T."/>
            <person name="Khokha M.K."/>
            <person name="Richardson P.M."/>
            <person name="Rokhsar D.S."/>
        </authorList>
    </citation>
    <scope>NUCLEOTIDE SEQUENCE [LARGE SCALE GENOMIC DNA]</scope>
    <source>
        <strain evidence="11">Nigerian</strain>
    </source>
</reference>
<dbReference type="RefSeq" id="XP_017948857.2">
    <property type="nucleotide sequence ID" value="XM_018093368.2"/>
</dbReference>
<dbReference type="FunFam" id="3.30.160.60:FF:002343">
    <property type="entry name" value="Zinc finger protein 33A"/>
    <property type="match status" value="2"/>
</dbReference>
<dbReference type="AGR" id="Xenbase:XB-GENE-29082691"/>
<reference evidence="11" key="2">
    <citation type="submission" date="2020-05" db="UniProtKB">
        <authorList>
            <consortium name="Ensembl"/>
        </authorList>
    </citation>
    <scope>IDENTIFICATION</scope>
</reference>
<evidence type="ECO:0000256" key="1">
    <source>
        <dbReference type="ARBA" id="ARBA00006991"/>
    </source>
</evidence>
<feature type="compositionally biased region" description="Polar residues" evidence="8">
    <location>
        <begin position="960"/>
        <end position="972"/>
    </location>
</feature>
<dbReference type="Gene3D" id="3.30.160.60">
    <property type="entry name" value="Classic Zinc Finger"/>
    <property type="match status" value="7"/>
</dbReference>
<dbReference type="InterPro" id="IPR050717">
    <property type="entry name" value="C2H2-ZF_Transcription_Reg"/>
</dbReference>
<dbReference type="Pfam" id="PF01352">
    <property type="entry name" value="KRAB"/>
    <property type="match status" value="1"/>
</dbReference>
<dbReference type="GeneTree" id="ENSGT00940000154488"/>
<keyword evidence="3" id="KW-0677">Repeat</keyword>
<dbReference type="RefSeq" id="XP_004914098.2">
    <property type="nucleotide sequence ID" value="XM_004914041.4"/>
</dbReference>
<evidence type="ECO:0000256" key="3">
    <source>
        <dbReference type="ARBA" id="ARBA00022737"/>
    </source>
</evidence>
<evidence type="ECO:0000313" key="15">
    <source>
        <dbReference type="RefSeq" id="XP_017948857.2"/>
    </source>
</evidence>
<feature type="domain" description="C2H2-type" evidence="9">
    <location>
        <begin position="1191"/>
        <end position="1218"/>
    </location>
</feature>
<dbReference type="FunFam" id="3.30.160.60:FF:000624">
    <property type="entry name" value="zinc finger protein 697"/>
    <property type="match status" value="1"/>
</dbReference>
<reference evidence="13 14" key="3">
    <citation type="submission" date="2025-04" db="UniProtKB">
        <authorList>
            <consortium name="RefSeq"/>
        </authorList>
    </citation>
    <scope>IDENTIFICATION</scope>
    <source>
        <strain evidence="13 14">Nigerian</strain>
        <tissue evidence="13 14">Liver and blood</tissue>
    </source>
</reference>
<evidence type="ECO:0000256" key="4">
    <source>
        <dbReference type="ARBA" id="ARBA00022771"/>
    </source>
</evidence>
<dbReference type="FunFam" id="3.30.160.60:FF:000446">
    <property type="entry name" value="Zinc finger protein"/>
    <property type="match status" value="1"/>
</dbReference>
<dbReference type="GO" id="GO:0006355">
    <property type="term" value="P:regulation of DNA-templated transcription"/>
    <property type="evidence" value="ECO:0007669"/>
    <property type="project" value="InterPro"/>
</dbReference>
<evidence type="ECO:0000259" key="9">
    <source>
        <dbReference type="PROSITE" id="PS50157"/>
    </source>
</evidence>
<dbReference type="GO" id="GO:0008270">
    <property type="term" value="F:zinc ion binding"/>
    <property type="evidence" value="ECO:0007669"/>
    <property type="project" value="UniProtKB-KW"/>
</dbReference>
<dbReference type="Ensembl" id="ENSXETT00000085601">
    <property type="protein sequence ID" value="ENSXETP00000073293"/>
    <property type="gene ID" value="ENSXETG00000035261"/>
</dbReference>
<evidence type="ECO:0000313" key="16">
    <source>
        <dbReference type="Xenbase" id="XB-GENE-29082691"/>
    </source>
</evidence>
<keyword evidence="4 7" id="KW-0863">Zinc-finger</keyword>
<evidence type="ECO:0000313" key="12">
    <source>
        <dbReference type="Proteomes" id="UP000008143"/>
    </source>
</evidence>